<accession>A0ABP1Q7S7</accession>
<dbReference type="EMBL" id="CAXLJM020000025">
    <property type="protein sequence ID" value="CAL8092446.1"/>
    <property type="molecule type" value="Genomic_DNA"/>
</dbReference>
<gene>
    <name evidence="5" type="ORF">ODALV1_LOCUS8222</name>
</gene>
<feature type="region of interest" description="Disordered" evidence="4">
    <location>
        <begin position="240"/>
        <end position="306"/>
    </location>
</feature>
<evidence type="ECO:0000313" key="6">
    <source>
        <dbReference type="Proteomes" id="UP001642540"/>
    </source>
</evidence>
<feature type="compositionally biased region" description="Low complexity" evidence="4">
    <location>
        <begin position="252"/>
        <end position="296"/>
    </location>
</feature>
<dbReference type="PRINTS" id="PR00413">
    <property type="entry name" value="HADHALOGNASE"/>
</dbReference>
<dbReference type="InterPro" id="IPR023214">
    <property type="entry name" value="HAD_sf"/>
</dbReference>
<dbReference type="InterPro" id="IPR006439">
    <property type="entry name" value="HAD-SF_hydro_IA"/>
</dbReference>
<evidence type="ECO:0000256" key="1">
    <source>
        <dbReference type="ARBA" id="ARBA00001946"/>
    </source>
</evidence>
<name>A0ABP1Q7S7_9HEXA</name>
<dbReference type="SFLD" id="SFLDS00003">
    <property type="entry name" value="Haloacid_Dehalogenase"/>
    <property type="match status" value="1"/>
</dbReference>
<dbReference type="InterPro" id="IPR051400">
    <property type="entry name" value="HAD-like_hydrolase"/>
</dbReference>
<dbReference type="Gene3D" id="1.20.120.710">
    <property type="entry name" value="Haloacid dehalogenase hydrolase-like domain"/>
    <property type="match status" value="1"/>
</dbReference>
<dbReference type="Gene3D" id="3.40.50.1000">
    <property type="entry name" value="HAD superfamily/HAD-like"/>
    <property type="match status" value="1"/>
</dbReference>
<keyword evidence="3" id="KW-0460">Magnesium</keyword>
<protein>
    <recommendedName>
        <fullName evidence="7">N-acylneuraminate-9-phosphatase</fullName>
    </recommendedName>
</protein>
<dbReference type="PANTHER" id="PTHR46470:SF3">
    <property type="entry name" value="N-ACYLNEURAMINATE-9-PHOSPHATASE"/>
    <property type="match status" value="1"/>
</dbReference>
<evidence type="ECO:0000256" key="4">
    <source>
        <dbReference type="SAM" id="MobiDB-lite"/>
    </source>
</evidence>
<evidence type="ECO:0000313" key="5">
    <source>
        <dbReference type="EMBL" id="CAL8092446.1"/>
    </source>
</evidence>
<dbReference type="NCBIfam" id="TIGR01549">
    <property type="entry name" value="HAD-SF-IA-v1"/>
    <property type="match status" value="1"/>
</dbReference>
<dbReference type="InterPro" id="IPR036412">
    <property type="entry name" value="HAD-like_sf"/>
</dbReference>
<comment type="cofactor">
    <cofactor evidence="1">
        <name>Mg(2+)</name>
        <dbReference type="ChEBI" id="CHEBI:18420"/>
    </cofactor>
</comment>
<organism evidence="5 6">
    <name type="scientific">Orchesella dallaii</name>
    <dbReference type="NCBI Taxonomy" id="48710"/>
    <lineage>
        <taxon>Eukaryota</taxon>
        <taxon>Metazoa</taxon>
        <taxon>Ecdysozoa</taxon>
        <taxon>Arthropoda</taxon>
        <taxon>Hexapoda</taxon>
        <taxon>Collembola</taxon>
        <taxon>Entomobryomorpha</taxon>
        <taxon>Entomobryoidea</taxon>
        <taxon>Orchesellidae</taxon>
        <taxon>Orchesellinae</taxon>
        <taxon>Orchesella</taxon>
    </lineage>
</organism>
<keyword evidence="6" id="KW-1185">Reference proteome</keyword>
<dbReference type="SFLD" id="SFLDG01129">
    <property type="entry name" value="C1.5:_HAD__Beta-PGM__Phosphata"/>
    <property type="match status" value="1"/>
</dbReference>
<proteinExistence type="predicted"/>
<evidence type="ECO:0008006" key="7">
    <source>
        <dbReference type="Google" id="ProtNLM"/>
    </source>
</evidence>
<keyword evidence="2" id="KW-0378">Hydrolase</keyword>
<sequence>MDRVRTARSRISAILFDLDNTLIETRKADTITCQKISEIMTREMDIPVLDAKKACDTFLRRFRRCPENPRMQLDEWRLLLWIEALGEEYEDVAEVIYLKWRKLRYRHLALSETKLNMLRSLHKQYQLALVSNGPSHSQWEKIRELKIAEHFDTIVVSGDLKWEKPQPEIFHRACTKLGVEPFECLMIGDKIETDIMGGFQAEIGITMWVLPPEGAPAEKPYPPPDFIVADVMELPGILQSGKEKARSKGLRASGKSSSSGACSTSGASSSTSSTVAGAVGGSTATSSSTVTPATSTKVPGQAAEED</sequence>
<evidence type="ECO:0000256" key="2">
    <source>
        <dbReference type="ARBA" id="ARBA00022801"/>
    </source>
</evidence>
<dbReference type="NCBIfam" id="TIGR01509">
    <property type="entry name" value="HAD-SF-IA-v3"/>
    <property type="match status" value="1"/>
</dbReference>
<comment type="caution">
    <text evidence="5">The sequence shown here is derived from an EMBL/GenBank/DDBJ whole genome shotgun (WGS) entry which is preliminary data.</text>
</comment>
<dbReference type="SUPFAM" id="SSF56784">
    <property type="entry name" value="HAD-like"/>
    <property type="match status" value="1"/>
</dbReference>
<evidence type="ECO:0000256" key="3">
    <source>
        <dbReference type="ARBA" id="ARBA00022842"/>
    </source>
</evidence>
<dbReference type="Pfam" id="PF00702">
    <property type="entry name" value="Hydrolase"/>
    <property type="match status" value="1"/>
</dbReference>
<reference evidence="5 6" key="1">
    <citation type="submission" date="2024-08" db="EMBL/GenBank/DDBJ databases">
        <authorList>
            <person name="Cucini C."/>
            <person name="Frati F."/>
        </authorList>
    </citation>
    <scope>NUCLEOTIDE SEQUENCE [LARGE SCALE GENOMIC DNA]</scope>
</reference>
<dbReference type="NCBIfam" id="TIGR02253">
    <property type="entry name" value="CTE7"/>
    <property type="match status" value="1"/>
</dbReference>
<dbReference type="PANTHER" id="PTHR46470">
    <property type="entry name" value="N-ACYLNEURAMINATE-9-PHOSPHATASE"/>
    <property type="match status" value="1"/>
</dbReference>
<dbReference type="InterPro" id="IPR011950">
    <property type="entry name" value="HAD-SF_hydro_IA_CTE7"/>
</dbReference>
<dbReference type="Proteomes" id="UP001642540">
    <property type="component" value="Unassembled WGS sequence"/>
</dbReference>